<organism evidence="1 2">
    <name type="scientific">Nitrosomonas aestuarii</name>
    <dbReference type="NCBI Taxonomy" id="52441"/>
    <lineage>
        <taxon>Bacteria</taxon>
        <taxon>Pseudomonadati</taxon>
        <taxon>Pseudomonadota</taxon>
        <taxon>Betaproteobacteria</taxon>
        <taxon>Nitrosomonadales</taxon>
        <taxon>Nitrosomonadaceae</taxon>
        <taxon>Nitrosomonas</taxon>
    </lineage>
</organism>
<gene>
    <name evidence="1" type="ORF">SAMN05216302_101472</name>
</gene>
<sequence>MDLETIINQMSASRPSVQSEKYYAPRIHERKKGPGRSKGMKPKSFAAGSKFAKAFKARVATLRCKFSHHPKG</sequence>
<name>A0A1I4C3D1_9PROT</name>
<dbReference type="STRING" id="52441.SAMN05216302_101472"/>
<evidence type="ECO:0000313" key="1">
    <source>
        <dbReference type="EMBL" id="SFK75445.1"/>
    </source>
</evidence>
<reference evidence="2" key="1">
    <citation type="submission" date="2016-10" db="EMBL/GenBank/DDBJ databases">
        <authorList>
            <person name="Varghese N."/>
            <person name="Submissions S."/>
        </authorList>
    </citation>
    <scope>NUCLEOTIDE SEQUENCE [LARGE SCALE GENOMIC DNA]</scope>
    <source>
        <strain evidence="2">Nm69</strain>
    </source>
</reference>
<evidence type="ECO:0000313" key="2">
    <source>
        <dbReference type="Proteomes" id="UP000199533"/>
    </source>
</evidence>
<proteinExistence type="predicted"/>
<dbReference type="RefSeq" id="WP_090699764.1">
    <property type="nucleotide sequence ID" value="NZ_FOSP01000014.1"/>
</dbReference>
<keyword evidence="2" id="KW-1185">Reference proteome</keyword>
<dbReference type="EMBL" id="FOSP01000014">
    <property type="protein sequence ID" value="SFK75445.1"/>
    <property type="molecule type" value="Genomic_DNA"/>
</dbReference>
<dbReference type="AlphaFoldDB" id="A0A1I4C3D1"/>
<accession>A0A1I4C3D1</accession>
<protein>
    <submittedName>
        <fullName evidence="1">Uncharacterized protein</fullName>
    </submittedName>
</protein>
<dbReference type="Proteomes" id="UP000199533">
    <property type="component" value="Unassembled WGS sequence"/>
</dbReference>